<dbReference type="RefSeq" id="WP_135250058.1">
    <property type="nucleotide sequence ID" value="NZ_SMLK01000003.1"/>
</dbReference>
<dbReference type="InterPro" id="IPR004045">
    <property type="entry name" value="Glutathione_S-Trfase_N"/>
</dbReference>
<proteinExistence type="predicted"/>
<dbReference type="Gene3D" id="3.40.30.10">
    <property type="entry name" value="Glutaredoxin"/>
    <property type="match status" value="1"/>
</dbReference>
<dbReference type="SFLD" id="SFLDG01150">
    <property type="entry name" value="Main.1:_Beta-like"/>
    <property type="match status" value="1"/>
</dbReference>
<organism evidence="3 4">
    <name type="scientific">Ramlibacter humi</name>
    <dbReference type="NCBI Taxonomy" id="2530451"/>
    <lineage>
        <taxon>Bacteria</taxon>
        <taxon>Pseudomonadati</taxon>
        <taxon>Pseudomonadota</taxon>
        <taxon>Betaproteobacteria</taxon>
        <taxon>Burkholderiales</taxon>
        <taxon>Comamonadaceae</taxon>
        <taxon>Ramlibacter</taxon>
    </lineage>
</organism>
<dbReference type="PROSITE" id="PS50405">
    <property type="entry name" value="GST_CTER"/>
    <property type="match status" value="1"/>
</dbReference>
<dbReference type="InterPro" id="IPR036249">
    <property type="entry name" value="Thioredoxin-like_sf"/>
</dbReference>
<dbReference type="Pfam" id="PF02798">
    <property type="entry name" value="GST_N"/>
    <property type="match status" value="1"/>
</dbReference>
<evidence type="ECO:0000313" key="3">
    <source>
        <dbReference type="EMBL" id="TFZ01959.1"/>
    </source>
</evidence>
<dbReference type="GO" id="GO:0016740">
    <property type="term" value="F:transferase activity"/>
    <property type="evidence" value="ECO:0007669"/>
    <property type="project" value="UniProtKB-KW"/>
</dbReference>
<reference evidence="3 4" key="1">
    <citation type="submission" date="2019-03" db="EMBL/GenBank/DDBJ databases">
        <title>Ramlibacter sp. 18x22-1, whole genome shotgun sequence.</title>
        <authorList>
            <person name="Zhang X."/>
            <person name="Feng G."/>
            <person name="Zhu H."/>
        </authorList>
    </citation>
    <scope>NUCLEOTIDE SEQUENCE [LARGE SCALE GENOMIC DNA]</scope>
    <source>
        <strain evidence="3 4">18x22-1</strain>
    </source>
</reference>
<feature type="domain" description="GST N-terminal" evidence="1">
    <location>
        <begin position="1"/>
        <end position="81"/>
    </location>
</feature>
<dbReference type="CDD" id="cd03057">
    <property type="entry name" value="GST_N_Beta"/>
    <property type="match status" value="1"/>
</dbReference>
<dbReference type="Gene3D" id="1.20.1050.10">
    <property type="match status" value="1"/>
</dbReference>
<feature type="domain" description="GST C-terminal" evidence="2">
    <location>
        <begin position="86"/>
        <end position="215"/>
    </location>
</feature>
<evidence type="ECO:0000259" key="1">
    <source>
        <dbReference type="PROSITE" id="PS50404"/>
    </source>
</evidence>
<dbReference type="AlphaFoldDB" id="A0A4Z0BVE5"/>
<dbReference type="PANTHER" id="PTHR44051">
    <property type="entry name" value="GLUTATHIONE S-TRANSFERASE-RELATED"/>
    <property type="match status" value="1"/>
</dbReference>
<keyword evidence="3" id="KW-0808">Transferase</keyword>
<dbReference type="Proteomes" id="UP000297839">
    <property type="component" value="Unassembled WGS sequence"/>
</dbReference>
<name>A0A4Z0BVE5_9BURK</name>
<dbReference type="SFLD" id="SFLDG00358">
    <property type="entry name" value="Main_(cytGST)"/>
    <property type="match status" value="1"/>
</dbReference>
<accession>A0A4Z0BVE5</accession>
<dbReference type="SUPFAM" id="SSF47616">
    <property type="entry name" value="GST C-terminal domain-like"/>
    <property type="match status" value="1"/>
</dbReference>
<dbReference type="InterPro" id="IPR040079">
    <property type="entry name" value="Glutathione_S-Trfase"/>
</dbReference>
<dbReference type="SFLD" id="SFLDS00019">
    <property type="entry name" value="Glutathione_Transferase_(cytos"/>
    <property type="match status" value="1"/>
</dbReference>
<dbReference type="InterPro" id="IPR036282">
    <property type="entry name" value="Glutathione-S-Trfase_C_sf"/>
</dbReference>
<dbReference type="EMBL" id="SMLK01000003">
    <property type="protein sequence ID" value="TFZ01959.1"/>
    <property type="molecule type" value="Genomic_DNA"/>
</dbReference>
<dbReference type="InterPro" id="IPR010987">
    <property type="entry name" value="Glutathione-S-Trfase_C-like"/>
</dbReference>
<dbReference type="SUPFAM" id="SSF52833">
    <property type="entry name" value="Thioredoxin-like"/>
    <property type="match status" value="1"/>
</dbReference>
<sequence>MTVKLYFAPGACSFVPHTLLETIGEPFEPVMVKLHKNEQKSPEYLAINPHGQVPVLVDGGATITQILAIVGYLDAKHPQLGFLPKEPLARAKAIETLAWMNNTVHPTFTHVFMPFKYSDKPEVQAELKAYNAQLYRPMLAEIEAMAKSMNSQGREFLGGAQFGPMDAYALTLLRWGGFAGIDPASFPALWAHVQKVAQLPAVARAIERERLQLNVYKPA</sequence>
<dbReference type="OrthoDB" id="3828095at2"/>
<evidence type="ECO:0000259" key="2">
    <source>
        <dbReference type="PROSITE" id="PS50405"/>
    </source>
</evidence>
<evidence type="ECO:0000313" key="4">
    <source>
        <dbReference type="Proteomes" id="UP000297839"/>
    </source>
</evidence>
<dbReference type="PANTHER" id="PTHR44051:SF8">
    <property type="entry name" value="GLUTATHIONE S-TRANSFERASE GSTA"/>
    <property type="match status" value="1"/>
</dbReference>
<keyword evidence="4" id="KW-1185">Reference proteome</keyword>
<dbReference type="CDD" id="cd03188">
    <property type="entry name" value="GST_C_Beta"/>
    <property type="match status" value="1"/>
</dbReference>
<protein>
    <submittedName>
        <fullName evidence="3">Glutathione S-transferase family protein</fullName>
    </submittedName>
</protein>
<comment type="caution">
    <text evidence="3">The sequence shown here is derived from an EMBL/GenBank/DDBJ whole genome shotgun (WGS) entry which is preliminary data.</text>
</comment>
<dbReference type="PROSITE" id="PS50404">
    <property type="entry name" value="GST_NTER"/>
    <property type="match status" value="1"/>
</dbReference>
<gene>
    <name evidence="3" type="ORF">EZ216_12315</name>
</gene>